<evidence type="ECO:0000256" key="5">
    <source>
        <dbReference type="ARBA" id="ARBA00022552"/>
    </source>
</evidence>
<dbReference type="EMBL" id="BEGY01000083">
    <property type="protein sequence ID" value="GAX82616.1"/>
    <property type="molecule type" value="Genomic_DNA"/>
</dbReference>
<dbReference type="AlphaFoldDB" id="A0A250XHY9"/>
<dbReference type="PANTHER" id="PTHR33911">
    <property type="entry name" value="RRNA-PROCESSING PROTEIN EFG1"/>
    <property type="match status" value="1"/>
</dbReference>
<feature type="compositionally biased region" description="Polar residues" evidence="8">
    <location>
        <begin position="569"/>
        <end position="579"/>
    </location>
</feature>
<feature type="compositionally biased region" description="Polar residues" evidence="8">
    <location>
        <begin position="457"/>
        <end position="467"/>
    </location>
</feature>
<feature type="region of interest" description="Disordered" evidence="8">
    <location>
        <begin position="281"/>
        <end position="598"/>
    </location>
</feature>
<evidence type="ECO:0000256" key="1">
    <source>
        <dbReference type="ARBA" id="ARBA00004604"/>
    </source>
</evidence>
<keyword evidence="7" id="KW-0539">Nucleus</keyword>
<protein>
    <recommendedName>
        <fullName evidence="3">rRNA-processing protein EFG1</fullName>
    </recommendedName>
    <alternativeName>
        <fullName evidence="4">rRNA-processing protein efg1</fullName>
    </alternativeName>
</protein>
<feature type="compositionally biased region" description="Basic and acidic residues" evidence="8">
    <location>
        <begin position="281"/>
        <end position="294"/>
    </location>
</feature>
<evidence type="ECO:0000256" key="2">
    <source>
        <dbReference type="ARBA" id="ARBA00006916"/>
    </source>
</evidence>
<evidence type="ECO:0000256" key="6">
    <source>
        <dbReference type="ARBA" id="ARBA00023054"/>
    </source>
</evidence>
<dbReference type="InterPro" id="IPR050786">
    <property type="entry name" value="EFG1_rRNA-proc"/>
</dbReference>
<proteinExistence type="inferred from homology"/>
<keyword evidence="5" id="KW-0698">rRNA processing</keyword>
<keyword evidence="6" id="KW-0175">Coiled coil</keyword>
<dbReference type="InterPro" id="IPR019310">
    <property type="entry name" value="Efg1"/>
</dbReference>
<feature type="compositionally biased region" description="Basic and acidic residues" evidence="8">
    <location>
        <begin position="207"/>
        <end position="217"/>
    </location>
</feature>
<evidence type="ECO:0000256" key="8">
    <source>
        <dbReference type="SAM" id="MobiDB-lite"/>
    </source>
</evidence>
<evidence type="ECO:0000313" key="9">
    <source>
        <dbReference type="EMBL" id="GAX82616.1"/>
    </source>
</evidence>
<comment type="similarity">
    <text evidence="2">Belongs to the EFG1 family.</text>
</comment>
<feature type="compositionally biased region" description="Basic and acidic residues" evidence="8">
    <location>
        <begin position="17"/>
        <end position="26"/>
    </location>
</feature>
<dbReference type="GO" id="GO:0000462">
    <property type="term" value="P:maturation of SSU-rRNA from tricistronic rRNA transcript (SSU-rRNA, 5.8S rRNA, LSU-rRNA)"/>
    <property type="evidence" value="ECO:0007669"/>
    <property type="project" value="TreeGrafter"/>
</dbReference>
<feature type="compositionally biased region" description="Acidic residues" evidence="8">
    <location>
        <begin position="327"/>
        <end position="354"/>
    </location>
</feature>
<evidence type="ECO:0000313" key="10">
    <source>
        <dbReference type="Proteomes" id="UP000232323"/>
    </source>
</evidence>
<dbReference type="GO" id="GO:0005730">
    <property type="term" value="C:nucleolus"/>
    <property type="evidence" value="ECO:0007669"/>
    <property type="project" value="UniProtKB-SubCell"/>
</dbReference>
<dbReference type="OrthoDB" id="47732at2759"/>
<dbReference type="Pfam" id="PF10153">
    <property type="entry name" value="Efg1"/>
    <property type="match status" value="1"/>
</dbReference>
<comment type="subcellular location">
    <subcellularLocation>
        <location evidence="1">Nucleus</location>
        <location evidence="1">Nucleolus</location>
    </subcellularLocation>
</comment>
<comment type="caution">
    <text evidence="9">The sequence shown here is derived from an EMBL/GenBank/DDBJ whole genome shotgun (WGS) entry which is preliminary data.</text>
</comment>
<name>A0A250XHY9_9CHLO</name>
<evidence type="ECO:0000256" key="3">
    <source>
        <dbReference type="ARBA" id="ARBA00018689"/>
    </source>
</evidence>
<dbReference type="GO" id="GO:0030688">
    <property type="term" value="C:preribosome, small subunit precursor"/>
    <property type="evidence" value="ECO:0007669"/>
    <property type="project" value="TreeGrafter"/>
</dbReference>
<evidence type="ECO:0000256" key="7">
    <source>
        <dbReference type="ARBA" id="ARBA00023242"/>
    </source>
</evidence>
<reference evidence="9 10" key="1">
    <citation type="submission" date="2017-08" db="EMBL/GenBank/DDBJ databases">
        <title>Acidophilic green algal genome provides insights into adaptation to an acidic environment.</title>
        <authorList>
            <person name="Hirooka S."/>
            <person name="Hirose Y."/>
            <person name="Kanesaki Y."/>
            <person name="Higuchi S."/>
            <person name="Fujiwara T."/>
            <person name="Onuma R."/>
            <person name="Era A."/>
            <person name="Ohbayashi R."/>
            <person name="Uzuka A."/>
            <person name="Nozaki H."/>
            <person name="Yoshikawa H."/>
            <person name="Miyagishima S.Y."/>
        </authorList>
    </citation>
    <scope>NUCLEOTIDE SEQUENCE [LARGE SCALE GENOMIC DNA]</scope>
    <source>
        <strain evidence="9 10">NIES-2499</strain>
    </source>
</reference>
<dbReference type="Proteomes" id="UP000232323">
    <property type="component" value="Unassembled WGS sequence"/>
</dbReference>
<feature type="region of interest" description="Disordered" evidence="8">
    <location>
        <begin position="1"/>
        <end position="33"/>
    </location>
</feature>
<organism evidence="9 10">
    <name type="scientific">Chlamydomonas eustigma</name>
    <dbReference type="NCBI Taxonomy" id="1157962"/>
    <lineage>
        <taxon>Eukaryota</taxon>
        <taxon>Viridiplantae</taxon>
        <taxon>Chlorophyta</taxon>
        <taxon>core chlorophytes</taxon>
        <taxon>Chlorophyceae</taxon>
        <taxon>CS clade</taxon>
        <taxon>Chlamydomonadales</taxon>
        <taxon>Chlamydomonadaceae</taxon>
        <taxon>Chlamydomonas</taxon>
    </lineage>
</organism>
<feature type="region of interest" description="Disordered" evidence="8">
    <location>
        <begin position="207"/>
        <end position="230"/>
    </location>
</feature>
<accession>A0A250XHY9</accession>
<gene>
    <name evidence="9" type="ORF">CEUSTIGMA_g10042.t1</name>
</gene>
<feature type="compositionally biased region" description="Acidic residues" evidence="8">
    <location>
        <begin position="386"/>
        <end position="402"/>
    </location>
</feature>
<feature type="compositionally biased region" description="Basic and acidic residues" evidence="8">
    <location>
        <begin position="504"/>
        <end position="518"/>
    </location>
</feature>
<dbReference type="PANTHER" id="PTHR33911:SF1">
    <property type="entry name" value="RRNA-PROCESSING PROTEIN EFG1"/>
    <property type="match status" value="1"/>
</dbReference>
<sequence>MKSFGGGKKVFKKKFPSKKDRSERQTGAKKKAPTLKYQIRSLERLCRLDRLDDKVKAIKEVELKALKKQQEELRQEEIAKKYAKRYHHVRFFERVKIERTLTKLERKVKSHSEGTGPALTAEEHSRLQQLKEDLEYVMHFPKLEKYVSLLRDADTPEAQEHLQQERQRLRLLVKQQLTEVAAVTEADEGLGTRLKQQHQVIEHPLKATSKSHEDQAAKETAVGPNKGDHTLADADDFFLQPDEEEEVVEKEELVLPHKKQKKQPMISGVSAAAAVVYKEAEEKGGMRSQNDKQEQGTIRVEGLRTARGAVNEQWPSTAELKRIKTEEDCDDDEGKDEGEDEDEDDGEDEEEEDEQHPLLAAVSHQRSVKQIPGAEISRISTASSSGDEEADADEEEEEEQDMEAGSSGSDEEDVDGALVSDRVPGGRSRGGTKTPLQAAGSAASADAIRTSKKLNSKSHYSMPSSASAADRIFSQGKGKEQSGYLKGGVVDHSKKMPRTGDFGQVREKERQLYSDKKPGSRLLSSPLPGHRGRGSHSNPVSPATRYPDGSTVVPGRNPLPSFPHKAQKTRSPAGSNVKSTAGLPLRKRAEGGRKRRRK</sequence>
<evidence type="ECO:0000256" key="4">
    <source>
        <dbReference type="ARBA" id="ARBA00019827"/>
    </source>
</evidence>
<dbReference type="STRING" id="1157962.A0A250XHY9"/>
<feature type="compositionally biased region" description="Low complexity" evidence="8">
    <location>
        <begin position="438"/>
        <end position="447"/>
    </location>
</feature>
<keyword evidence="10" id="KW-1185">Reference proteome</keyword>